<evidence type="ECO:0008006" key="3">
    <source>
        <dbReference type="Google" id="ProtNLM"/>
    </source>
</evidence>
<evidence type="ECO:0000313" key="1">
    <source>
        <dbReference type="EMBL" id="MBT0771785.1"/>
    </source>
</evidence>
<name>A0ABS5TL07_9ACTN</name>
<gene>
    <name evidence="1" type="ORF">KIH74_22785</name>
</gene>
<dbReference type="Proteomes" id="UP001197247">
    <property type="component" value="Unassembled WGS sequence"/>
</dbReference>
<sequence>MIYMQTFTSGRGEQVDRTIAERGPYYAVTGQIRTDQHFVHLCATAERAEAIKAEAQTNSPYAVRIYSPKGVVPLAPIGKQLAAARSKVDQIILLAQAAALRAHEEGKPETLIASELGVDRMTVRKWLGKR</sequence>
<evidence type="ECO:0000313" key="2">
    <source>
        <dbReference type="Proteomes" id="UP001197247"/>
    </source>
</evidence>
<dbReference type="RefSeq" id="WP_214158156.1">
    <property type="nucleotide sequence ID" value="NZ_JAHBAY010000010.1"/>
</dbReference>
<accession>A0ABS5TL07</accession>
<reference evidence="1 2" key="1">
    <citation type="submission" date="2021-05" db="EMBL/GenBank/DDBJ databases">
        <title>Kineosporia and Streptomyces sp. nov. two new marine actinobacteria isolated from Coral.</title>
        <authorList>
            <person name="Buangrab K."/>
            <person name="Sutthacheep M."/>
            <person name="Yeemin T."/>
            <person name="Harunari E."/>
            <person name="Igarashi Y."/>
            <person name="Kanchanasin P."/>
            <person name="Tanasupawat S."/>
            <person name="Phongsopitanun W."/>
        </authorList>
    </citation>
    <scope>NUCLEOTIDE SEQUENCE [LARGE SCALE GENOMIC DNA]</scope>
    <source>
        <strain evidence="1 2">J2-2</strain>
    </source>
</reference>
<dbReference type="EMBL" id="JAHBAY010000010">
    <property type="protein sequence ID" value="MBT0771785.1"/>
    <property type="molecule type" value="Genomic_DNA"/>
</dbReference>
<organism evidence="1 2">
    <name type="scientific">Kineosporia corallincola</name>
    <dbReference type="NCBI Taxonomy" id="2835133"/>
    <lineage>
        <taxon>Bacteria</taxon>
        <taxon>Bacillati</taxon>
        <taxon>Actinomycetota</taxon>
        <taxon>Actinomycetes</taxon>
        <taxon>Kineosporiales</taxon>
        <taxon>Kineosporiaceae</taxon>
        <taxon>Kineosporia</taxon>
    </lineage>
</organism>
<keyword evidence="2" id="KW-1185">Reference proteome</keyword>
<proteinExistence type="predicted"/>
<comment type="caution">
    <text evidence="1">The sequence shown here is derived from an EMBL/GenBank/DDBJ whole genome shotgun (WGS) entry which is preliminary data.</text>
</comment>
<protein>
    <recommendedName>
        <fullName evidence="3">Helix-turn-helix DNA binding domain protein</fullName>
    </recommendedName>
</protein>